<dbReference type="OMA" id="RFNSIEP"/>
<accession>A0A1X2HS14</accession>
<dbReference type="CDD" id="cd16457">
    <property type="entry name" value="RING-H2_BRAP2"/>
    <property type="match status" value="1"/>
</dbReference>
<dbReference type="Pfam" id="PF02148">
    <property type="entry name" value="zf-UBP"/>
    <property type="match status" value="1"/>
</dbReference>
<feature type="coiled-coil region" evidence="5">
    <location>
        <begin position="386"/>
        <end position="438"/>
    </location>
</feature>
<comment type="caution">
    <text evidence="9">The sequence shown here is derived from an EMBL/GenBank/DDBJ whole genome shotgun (WGS) entry which is preliminary data.</text>
</comment>
<organism evidence="9 10">
    <name type="scientific">Syncephalastrum racemosum</name>
    <name type="common">Filamentous fungus</name>
    <dbReference type="NCBI Taxonomy" id="13706"/>
    <lineage>
        <taxon>Eukaryota</taxon>
        <taxon>Fungi</taxon>
        <taxon>Fungi incertae sedis</taxon>
        <taxon>Mucoromycota</taxon>
        <taxon>Mucoromycotina</taxon>
        <taxon>Mucoromycetes</taxon>
        <taxon>Mucorales</taxon>
        <taxon>Syncephalastraceae</taxon>
        <taxon>Syncephalastrum</taxon>
    </lineage>
</organism>
<evidence type="ECO:0000259" key="8">
    <source>
        <dbReference type="PROSITE" id="PS50271"/>
    </source>
</evidence>
<dbReference type="InterPro" id="IPR001841">
    <property type="entry name" value="Znf_RING"/>
</dbReference>
<protein>
    <submittedName>
        <fullName evidence="9">BRCA1-associated protein 2-domain-containing protein</fullName>
    </submittedName>
</protein>
<dbReference type="GO" id="GO:0016567">
    <property type="term" value="P:protein ubiquitination"/>
    <property type="evidence" value="ECO:0007669"/>
    <property type="project" value="TreeGrafter"/>
</dbReference>
<dbReference type="STRING" id="13706.A0A1X2HS14"/>
<keyword evidence="10" id="KW-1185">Reference proteome</keyword>
<keyword evidence="1" id="KW-0479">Metal-binding</keyword>
<dbReference type="PANTHER" id="PTHR24007">
    <property type="entry name" value="BRCA1-ASSOCIATED PROTEIN"/>
    <property type="match status" value="1"/>
</dbReference>
<dbReference type="Pfam" id="PF13639">
    <property type="entry name" value="zf-RING_2"/>
    <property type="match status" value="1"/>
</dbReference>
<proteinExistence type="predicted"/>
<evidence type="ECO:0000256" key="4">
    <source>
        <dbReference type="PROSITE-ProRule" id="PRU00502"/>
    </source>
</evidence>
<dbReference type="GO" id="GO:0061630">
    <property type="term" value="F:ubiquitin protein ligase activity"/>
    <property type="evidence" value="ECO:0007669"/>
    <property type="project" value="TreeGrafter"/>
</dbReference>
<feature type="domain" description="UBP-type" evidence="8">
    <location>
        <begin position="181"/>
        <end position="314"/>
    </location>
</feature>
<dbReference type="InterPro" id="IPR001607">
    <property type="entry name" value="Znf_UBP"/>
</dbReference>
<dbReference type="InterPro" id="IPR047243">
    <property type="entry name" value="RING-H2_BRAP2"/>
</dbReference>
<keyword evidence="2 4" id="KW-0863">Zinc-finger</keyword>
<feature type="region of interest" description="Disordered" evidence="6">
    <location>
        <begin position="244"/>
        <end position="265"/>
    </location>
</feature>
<evidence type="ECO:0000256" key="5">
    <source>
        <dbReference type="SAM" id="Coils"/>
    </source>
</evidence>
<gene>
    <name evidence="9" type="ORF">BCR43DRAFT_481446</name>
</gene>
<feature type="domain" description="RING-type" evidence="7">
    <location>
        <begin position="144"/>
        <end position="184"/>
    </location>
</feature>
<dbReference type="PROSITE" id="PS50271">
    <property type="entry name" value="ZF_UBP"/>
    <property type="match status" value="1"/>
</dbReference>
<sequence length="509" mass="57708">MEERTYAQVIKGPRLGHIQRDYKRVILRWSPSSDTNDKTNDQDLIAVQDTIVVCVDVPQDIVSTPDFLRFVGPVDPFVTHYHIIRQSMDEYLVLLKFNSKQAATDFYNQYNGRRFSSMDDHICQLYFLTHTDLYCFPPIASDFCPVCLDRMDDPTTSLLTIPCHHTFHCHCLSKWGDGSCPVCRYSATHTRKKTDPNSLFSSSLLQNTVSASSDATQCLTCAATDNLWICLICGHTACGSRNSEQADSSDQNRHESSSSTSSDGHAYDHYAASHHLYALEIETQRVWDYAGNGYVHRLLQNVVDGKLVELPGSSSNPDSTTPPPLEPNENGSAYENNKLEAMSREYTHLLSSQLDSQRVYYQDTLESLAQQISTFSARLRSLALEKQTLLRQNEADTLRNAQLREELQDITNQHHQDMQILDTSREKLEDARLGLERERQSTTALLKESQVYQRAVDASQQTFAELSDQVRDLQFFLEARKKVQTNPEMEGGSVSAGRNKQKGKGKKKR</sequence>
<keyword evidence="5" id="KW-0175">Coiled coil</keyword>
<reference evidence="9 10" key="1">
    <citation type="submission" date="2016-07" db="EMBL/GenBank/DDBJ databases">
        <title>Pervasive Adenine N6-methylation of Active Genes in Fungi.</title>
        <authorList>
            <consortium name="DOE Joint Genome Institute"/>
            <person name="Mondo S.J."/>
            <person name="Dannebaum R.O."/>
            <person name="Kuo R.C."/>
            <person name="Labutti K."/>
            <person name="Haridas S."/>
            <person name="Kuo A."/>
            <person name="Salamov A."/>
            <person name="Ahrendt S.R."/>
            <person name="Lipzen A."/>
            <person name="Sullivan W."/>
            <person name="Andreopoulos W.B."/>
            <person name="Clum A."/>
            <person name="Lindquist E."/>
            <person name="Daum C."/>
            <person name="Ramamoorthy G.K."/>
            <person name="Gryganskyi A."/>
            <person name="Culley D."/>
            <person name="Magnuson J.K."/>
            <person name="James T.Y."/>
            <person name="O'Malley M.A."/>
            <person name="Stajich J.E."/>
            <person name="Spatafora J.W."/>
            <person name="Visel A."/>
            <person name="Grigoriev I.V."/>
        </authorList>
    </citation>
    <scope>NUCLEOTIDE SEQUENCE [LARGE SCALE GENOMIC DNA]</scope>
    <source>
        <strain evidence="9 10">NRRL 2496</strain>
    </source>
</reference>
<dbReference type="SMART" id="SM00290">
    <property type="entry name" value="ZnF_UBP"/>
    <property type="match status" value="1"/>
</dbReference>
<dbReference type="GO" id="GO:0005737">
    <property type="term" value="C:cytoplasm"/>
    <property type="evidence" value="ECO:0007669"/>
    <property type="project" value="TreeGrafter"/>
</dbReference>
<dbReference type="Proteomes" id="UP000242180">
    <property type="component" value="Unassembled WGS sequence"/>
</dbReference>
<dbReference type="OrthoDB" id="273556at2759"/>
<dbReference type="PANTHER" id="PTHR24007:SF7">
    <property type="entry name" value="BRCA1-ASSOCIATED PROTEIN"/>
    <property type="match status" value="1"/>
</dbReference>
<dbReference type="AlphaFoldDB" id="A0A1X2HS14"/>
<evidence type="ECO:0000256" key="3">
    <source>
        <dbReference type="ARBA" id="ARBA00022833"/>
    </source>
</evidence>
<name>A0A1X2HS14_SYNRA</name>
<dbReference type="GO" id="GO:0007265">
    <property type="term" value="P:Ras protein signal transduction"/>
    <property type="evidence" value="ECO:0007669"/>
    <property type="project" value="TreeGrafter"/>
</dbReference>
<dbReference type="InterPro" id="IPR011422">
    <property type="entry name" value="BRAP2/ETP1_RRM"/>
</dbReference>
<keyword evidence="3" id="KW-0862">Zinc</keyword>
<dbReference type="Pfam" id="PF07576">
    <property type="entry name" value="BRAP2"/>
    <property type="match status" value="1"/>
</dbReference>
<dbReference type="SUPFAM" id="SSF57850">
    <property type="entry name" value="RING/U-box"/>
    <property type="match status" value="2"/>
</dbReference>
<evidence type="ECO:0000313" key="10">
    <source>
        <dbReference type="Proteomes" id="UP000242180"/>
    </source>
</evidence>
<dbReference type="GO" id="GO:0008270">
    <property type="term" value="F:zinc ion binding"/>
    <property type="evidence" value="ECO:0007669"/>
    <property type="project" value="UniProtKB-KW"/>
</dbReference>
<dbReference type="InterPro" id="IPR013083">
    <property type="entry name" value="Znf_RING/FYVE/PHD"/>
</dbReference>
<evidence type="ECO:0000256" key="6">
    <source>
        <dbReference type="SAM" id="MobiDB-lite"/>
    </source>
</evidence>
<dbReference type="Gene3D" id="3.30.40.10">
    <property type="entry name" value="Zinc/RING finger domain, C3HC4 (zinc finger)"/>
    <property type="match status" value="2"/>
</dbReference>
<dbReference type="PROSITE" id="PS50089">
    <property type="entry name" value="ZF_RING_2"/>
    <property type="match status" value="1"/>
</dbReference>
<evidence type="ECO:0000259" key="7">
    <source>
        <dbReference type="PROSITE" id="PS50089"/>
    </source>
</evidence>
<feature type="region of interest" description="Disordered" evidence="6">
    <location>
        <begin position="309"/>
        <end position="332"/>
    </location>
</feature>
<feature type="region of interest" description="Disordered" evidence="6">
    <location>
        <begin position="482"/>
        <end position="509"/>
    </location>
</feature>
<dbReference type="SMART" id="SM00184">
    <property type="entry name" value="RING"/>
    <property type="match status" value="1"/>
</dbReference>
<dbReference type="EMBL" id="MCGN01000001">
    <property type="protein sequence ID" value="ORZ02370.1"/>
    <property type="molecule type" value="Genomic_DNA"/>
</dbReference>
<evidence type="ECO:0000256" key="2">
    <source>
        <dbReference type="ARBA" id="ARBA00022771"/>
    </source>
</evidence>
<feature type="compositionally biased region" description="Basic residues" evidence="6">
    <location>
        <begin position="499"/>
        <end position="509"/>
    </location>
</feature>
<evidence type="ECO:0000256" key="1">
    <source>
        <dbReference type="ARBA" id="ARBA00022723"/>
    </source>
</evidence>
<dbReference type="InParanoid" id="A0A1X2HS14"/>
<evidence type="ECO:0000313" key="9">
    <source>
        <dbReference type="EMBL" id="ORZ02370.1"/>
    </source>
</evidence>